<proteinExistence type="predicted"/>
<protein>
    <recommendedName>
        <fullName evidence="3">DUF2256 domain-containing protein</fullName>
    </recommendedName>
</protein>
<evidence type="ECO:0000313" key="1">
    <source>
        <dbReference type="EMBL" id="TWU49316.1"/>
    </source>
</evidence>
<reference evidence="1 2" key="1">
    <citation type="submission" date="2019-02" db="EMBL/GenBank/DDBJ databases">
        <title>Deep-cultivation of Planctomycetes and their phenomic and genomic characterization uncovers novel biology.</title>
        <authorList>
            <person name="Wiegand S."/>
            <person name="Jogler M."/>
            <person name="Boedeker C."/>
            <person name="Pinto D."/>
            <person name="Vollmers J."/>
            <person name="Rivas-Marin E."/>
            <person name="Kohn T."/>
            <person name="Peeters S.H."/>
            <person name="Heuer A."/>
            <person name="Rast P."/>
            <person name="Oberbeckmann S."/>
            <person name="Bunk B."/>
            <person name="Jeske O."/>
            <person name="Meyerdierks A."/>
            <person name="Storesund J.E."/>
            <person name="Kallscheuer N."/>
            <person name="Luecker S."/>
            <person name="Lage O.M."/>
            <person name="Pohl T."/>
            <person name="Merkel B.J."/>
            <person name="Hornburger P."/>
            <person name="Mueller R.-W."/>
            <person name="Bruemmer F."/>
            <person name="Labrenz M."/>
            <person name="Spormann A.M."/>
            <person name="Op Den Camp H."/>
            <person name="Overmann J."/>
            <person name="Amann R."/>
            <person name="Jetten M.S.M."/>
            <person name="Mascher T."/>
            <person name="Medema M.H."/>
            <person name="Devos D.P."/>
            <person name="Kaster A.-K."/>
            <person name="Ovreas L."/>
            <person name="Rohde M."/>
            <person name="Galperin M.Y."/>
            <person name="Jogler C."/>
        </authorList>
    </citation>
    <scope>NUCLEOTIDE SEQUENCE [LARGE SCALE GENOMIC DNA]</scope>
    <source>
        <strain evidence="1 2">Poly59</strain>
    </source>
</reference>
<comment type="caution">
    <text evidence="1">The sequence shown here is derived from an EMBL/GenBank/DDBJ whole genome shotgun (WGS) entry which is preliminary data.</text>
</comment>
<dbReference type="PANTHER" id="PTHR37463:SF1">
    <property type="entry name" value="DUF2256 DOMAIN-CONTAINING PROTEIN"/>
    <property type="match status" value="1"/>
</dbReference>
<dbReference type="AlphaFoldDB" id="A0A5C6ENY1"/>
<keyword evidence="2" id="KW-1185">Reference proteome</keyword>
<dbReference type="OrthoDB" id="27194at2"/>
<dbReference type="RefSeq" id="WP_146535594.1">
    <property type="nucleotide sequence ID" value="NZ_SJPX01000004.1"/>
</dbReference>
<evidence type="ECO:0008006" key="3">
    <source>
        <dbReference type="Google" id="ProtNLM"/>
    </source>
</evidence>
<accession>A0A5C6ENY1</accession>
<evidence type="ECO:0000313" key="2">
    <source>
        <dbReference type="Proteomes" id="UP000317977"/>
    </source>
</evidence>
<dbReference type="EMBL" id="SJPX01000004">
    <property type="protein sequence ID" value="TWU49316.1"/>
    <property type="molecule type" value="Genomic_DNA"/>
</dbReference>
<name>A0A5C6ENY1_9BACT</name>
<dbReference type="PIRSF" id="PIRSF037205">
    <property type="entry name" value="UCP037205"/>
    <property type="match status" value="1"/>
</dbReference>
<dbReference type="Proteomes" id="UP000317977">
    <property type="component" value="Unassembled WGS sequence"/>
</dbReference>
<organism evidence="1 2">
    <name type="scientific">Rubripirellula reticaptiva</name>
    <dbReference type="NCBI Taxonomy" id="2528013"/>
    <lineage>
        <taxon>Bacteria</taxon>
        <taxon>Pseudomonadati</taxon>
        <taxon>Planctomycetota</taxon>
        <taxon>Planctomycetia</taxon>
        <taxon>Pirellulales</taxon>
        <taxon>Pirellulaceae</taxon>
        <taxon>Rubripirellula</taxon>
    </lineage>
</organism>
<gene>
    <name evidence="1" type="ORF">Poly59_39300</name>
</gene>
<sequence>MPHNKPNLPEKLCVVCGRPFKWRKKWEKVWDDVKYCSDKCRKNRDDKATNKSGKS</sequence>
<dbReference type="InterPro" id="IPR017136">
    <property type="entry name" value="UCP037205"/>
</dbReference>
<dbReference type="Pfam" id="PF10013">
    <property type="entry name" value="DUF2256"/>
    <property type="match status" value="1"/>
</dbReference>
<dbReference type="PANTHER" id="PTHR37463">
    <property type="entry name" value="GSL3115 PROTEIN"/>
    <property type="match status" value="1"/>
</dbReference>